<feature type="region of interest" description="Disordered" evidence="5">
    <location>
        <begin position="120"/>
        <end position="140"/>
    </location>
</feature>
<gene>
    <name evidence="7" type="ORF">HCR76_13650</name>
</gene>
<evidence type="ECO:0000256" key="4">
    <source>
        <dbReference type="ARBA" id="ARBA00022729"/>
    </source>
</evidence>
<dbReference type="Gene3D" id="3.40.50.1980">
    <property type="entry name" value="Nitrogenase molybdenum iron protein domain"/>
    <property type="match status" value="2"/>
</dbReference>
<keyword evidence="2" id="KW-0813">Transport</keyword>
<evidence type="ECO:0000256" key="2">
    <source>
        <dbReference type="ARBA" id="ARBA00022448"/>
    </source>
</evidence>
<proteinExistence type="predicted"/>
<accession>A0ABX6YHI6</accession>
<name>A0ABX6YHI6_9MICO</name>
<protein>
    <submittedName>
        <fullName evidence="7">Zinc ABC transporter substrate-binding protein</fullName>
    </submittedName>
</protein>
<keyword evidence="4 6" id="KW-0732">Signal</keyword>
<feature type="chain" id="PRO_5045894499" evidence="6">
    <location>
        <begin position="28"/>
        <end position="318"/>
    </location>
</feature>
<sequence length="318" mass="33653">MHKRSIAALIVAPAVILSLAGCQSTDAAEQSDALSIVASTNVYGDIAAAIAGDAAEVTSIIDSSAQDPHSYEASAQDRLAVSKADVVIENGGGYDGFMDDLIADSEPTVLNAAELSGLMPESDEHAHEHEDEADHEHEGHDHVEGFNEHVWYSFDAMDHLAKHIAEELSELDPDNASSFDDNYADFSAELENLHESVHAIGEAAEGASVLISEPVPLYLLEDAGLDNKTPEAFSEAVEEGTDVSASTMQEMLGLVKSGDISLLAYNEQTSGSITEKVKDAAEAADVPVVSFTETLPDGEGYVSWMTANIDALSEVFTA</sequence>
<dbReference type="InterPro" id="IPR006127">
    <property type="entry name" value="ZnuA-like"/>
</dbReference>
<evidence type="ECO:0000256" key="6">
    <source>
        <dbReference type="SAM" id="SignalP"/>
    </source>
</evidence>
<dbReference type="Pfam" id="PF01297">
    <property type="entry name" value="ZnuA"/>
    <property type="match status" value="1"/>
</dbReference>
<dbReference type="PANTHER" id="PTHR42953">
    <property type="entry name" value="HIGH-AFFINITY ZINC UPTAKE SYSTEM PROTEIN ZNUA-RELATED"/>
    <property type="match status" value="1"/>
</dbReference>
<dbReference type="Proteomes" id="UP000662814">
    <property type="component" value="Chromosome"/>
</dbReference>
<feature type="compositionally biased region" description="Basic and acidic residues" evidence="5">
    <location>
        <begin position="122"/>
        <end position="140"/>
    </location>
</feature>
<dbReference type="InterPro" id="IPR050492">
    <property type="entry name" value="Bact_metal-bind_prot9"/>
</dbReference>
<dbReference type="PANTHER" id="PTHR42953:SF1">
    <property type="entry name" value="METAL-BINDING PROTEIN HI_0362-RELATED"/>
    <property type="match status" value="1"/>
</dbReference>
<evidence type="ECO:0000313" key="8">
    <source>
        <dbReference type="Proteomes" id="UP000662814"/>
    </source>
</evidence>
<dbReference type="EMBL" id="CP061169">
    <property type="protein sequence ID" value="QPZ37845.1"/>
    <property type="molecule type" value="Genomic_DNA"/>
</dbReference>
<feature type="signal peptide" evidence="6">
    <location>
        <begin position="1"/>
        <end position="27"/>
    </location>
</feature>
<evidence type="ECO:0000256" key="5">
    <source>
        <dbReference type="SAM" id="MobiDB-lite"/>
    </source>
</evidence>
<evidence type="ECO:0000256" key="1">
    <source>
        <dbReference type="ARBA" id="ARBA00004196"/>
    </source>
</evidence>
<organism evidence="7 8">
    <name type="scientific">Paramicrobacterium chengjingii</name>
    <dbReference type="NCBI Taxonomy" id="2769067"/>
    <lineage>
        <taxon>Bacteria</taxon>
        <taxon>Bacillati</taxon>
        <taxon>Actinomycetota</taxon>
        <taxon>Actinomycetes</taxon>
        <taxon>Micrococcales</taxon>
        <taxon>Microbacteriaceae</taxon>
        <taxon>Paramicrobacterium</taxon>
    </lineage>
</organism>
<reference evidence="7 8" key="1">
    <citation type="submission" date="2020-12" db="EMBL/GenBank/DDBJ databases">
        <title>Microbacterium sp. HY060.</title>
        <authorList>
            <person name="Zhou J."/>
        </authorList>
    </citation>
    <scope>NUCLEOTIDE SEQUENCE [LARGE SCALE GENOMIC DNA]</scope>
    <source>
        <strain evidence="7 8">HY60</strain>
    </source>
</reference>
<evidence type="ECO:0000256" key="3">
    <source>
        <dbReference type="ARBA" id="ARBA00022723"/>
    </source>
</evidence>
<evidence type="ECO:0000313" key="7">
    <source>
        <dbReference type="EMBL" id="QPZ37845.1"/>
    </source>
</evidence>
<keyword evidence="8" id="KW-1185">Reference proteome</keyword>
<dbReference type="PROSITE" id="PS51257">
    <property type="entry name" value="PROKAR_LIPOPROTEIN"/>
    <property type="match status" value="1"/>
</dbReference>
<keyword evidence="3" id="KW-0479">Metal-binding</keyword>
<dbReference type="SUPFAM" id="SSF53807">
    <property type="entry name" value="Helical backbone' metal receptor"/>
    <property type="match status" value="1"/>
</dbReference>
<dbReference type="RefSeq" id="WP_166991540.1">
    <property type="nucleotide sequence ID" value="NZ_CP061169.1"/>
</dbReference>
<comment type="subcellular location">
    <subcellularLocation>
        <location evidence="1">Cell envelope</location>
    </subcellularLocation>
</comment>